<accession>A0AAV7LNH1</accession>
<sequence>MRPDRRRGSFWTRAETGTRTQRGAERTGGRGCQSLRAGTEEHPCGPDCRARLAAWPDCDPAEDEEGAAVRDRRGPA</sequence>
<name>A0AAV7LNH1_PLEWA</name>
<dbReference type="AlphaFoldDB" id="A0AAV7LNH1"/>
<protein>
    <submittedName>
        <fullName evidence="2">Uncharacterized protein</fullName>
    </submittedName>
</protein>
<evidence type="ECO:0000313" key="2">
    <source>
        <dbReference type="EMBL" id="KAJ1093102.1"/>
    </source>
</evidence>
<proteinExistence type="predicted"/>
<comment type="caution">
    <text evidence="2">The sequence shown here is derived from an EMBL/GenBank/DDBJ whole genome shotgun (WGS) entry which is preliminary data.</text>
</comment>
<gene>
    <name evidence="2" type="ORF">NDU88_006211</name>
</gene>
<keyword evidence="3" id="KW-1185">Reference proteome</keyword>
<evidence type="ECO:0000313" key="3">
    <source>
        <dbReference type="Proteomes" id="UP001066276"/>
    </source>
</evidence>
<dbReference type="Proteomes" id="UP001066276">
    <property type="component" value="Chromosome 11"/>
</dbReference>
<organism evidence="2 3">
    <name type="scientific">Pleurodeles waltl</name>
    <name type="common">Iberian ribbed newt</name>
    <dbReference type="NCBI Taxonomy" id="8319"/>
    <lineage>
        <taxon>Eukaryota</taxon>
        <taxon>Metazoa</taxon>
        <taxon>Chordata</taxon>
        <taxon>Craniata</taxon>
        <taxon>Vertebrata</taxon>
        <taxon>Euteleostomi</taxon>
        <taxon>Amphibia</taxon>
        <taxon>Batrachia</taxon>
        <taxon>Caudata</taxon>
        <taxon>Salamandroidea</taxon>
        <taxon>Salamandridae</taxon>
        <taxon>Pleurodelinae</taxon>
        <taxon>Pleurodeles</taxon>
    </lineage>
</organism>
<reference evidence="2" key="1">
    <citation type="journal article" date="2022" name="bioRxiv">
        <title>Sequencing and chromosome-scale assembly of the giantPleurodeles waltlgenome.</title>
        <authorList>
            <person name="Brown T."/>
            <person name="Elewa A."/>
            <person name="Iarovenko S."/>
            <person name="Subramanian E."/>
            <person name="Araus A.J."/>
            <person name="Petzold A."/>
            <person name="Susuki M."/>
            <person name="Suzuki K.-i.T."/>
            <person name="Hayashi T."/>
            <person name="Toyoda A."/>
            <person name="Oliveira C."/>
            <person name="Osipova E."/>
            <person name="Leigh N.D."/>
            <person name="Simon A."/>
            <person name="Yun M.H."/>
        </authorList>
    </citation>
    <scope>NUCLEOTIDE SEQUENCE</scope>
    <source>
        <strain evidence="2">20211129_DDA</strain>
        <tissue evidence="2">Liver</tissue>
    </source>
</reference>
<dbReference type="EMBL" id="JANPWB010000015">
    <property type="protein sequence ID" value="KAJ1093102.1"/>
    <property type="molecule type" value="Genomic_DNA"/>
</dbReference>
<feature type="region of interest" description="Disordered" evidence="1">
    <location>
        <begin position="57"/>
        <end position="76"/>
    </location>
</feature>
<feature type="region of interest" description="Disordered" evidence="1">
    <location>
        <begin position="1"/>
        <end position="45"/>
    </location>
</feature>
<feature type="compositionally biased region" description="Basic and acidic residues" evidence="1">
    <location>
        <begin position="67"/>
        <end position="76"/>
    </location>
</feature>
<evidence type="ECO:0000256" key="1">
    <source>
        <dbReference type="SAM" id="MobiDB-lite"/>
    </source>
</evidence>